<comment type="caution">
    <text evidence="1">The sequence shown here is derived from an EMBL/GenBank/DDBJ whole genome shotgun (WGS) entry which is preliminary data.</text>
</comment>
<dbReference type="Proteomes" id="UP000663814">
    <property type="component" value="Unassembled WGS sequence"/>
</dbReference>
<dbReference type="EMBL" id="JAERPS020000011">
    <property type="protein sequence ID" value="MBZ9613783.1"/>
    <property type="molecule type" value="Genomic_DNA"/>
</dbReference>
<protein>
    <submittedName>
        <fullName evidence="1">Uncharacterized protein</fullName>
    </submittedName>
</protein>
<evidence type="ECO:0000313" key="2">
    <source>
        <dbReference type="Proteomes" id="UP000663814"/>
    </source>
</evidence>
<sequence>MSKPDSNLNFSVLFERVLGYWPGLIDVAQLKVQESRPELYTVIGLGKLGDSIAEELNSEIDAVLAVNLCDALASTIRSAAFFCTEIKPGLLRPSTVRENFEKRLHRAATVSDLGWSDDDILLVQRYFLVNKN</sequence>
<proteinExistence type="predicted"/>
<keyword evidence="2" id="KW-1185">Reference proteome</keyword>
<dbReference type="RefSeq" id="WP_205313530.1">
    <property type="nucleotide sequence ID" value="NZ_JAERPS020000011.1"/>
</dbReference>
<organism evidence="1 2">
    <name type="scientific">Rheinheimera maricola</name>
    <dbReference type="NCBI Taxonomy" id="2793282"/>
    <lineage>
        <taxon>Bacteria</taxon>
        <taxon>Pseudomonadati</taxon>
        <taxon>Pseudomonadota</taxon>
        <taxon>Gammaproteobacteria</taxon>
        <taxon>Chromatiales</taxon>
        <taxon>Chromatiaceae</taxon>
        <taxon>Rheinheimera</taxon>
    </lineage>
</organism>
<reference evidence="1 2" key="1">
    <citation type="submission" date="2020-12" db="EMBL/GenBank/DDBJ databases">
        <authorList>
            <person name="Ruan W."/>
            <person name="Khan S.A."/>
            <person name="Jeon C.O."/>
        </authorList>
    </citation>
    <scope>NUCLEOTIDE SEQUENCE [LARGE SCALE GENOMIC DNA]</scope>
    <source>
        <strain evidence="1 2">MA-13</strain>
    </source>
</reference>
<accession>A0ABS7XGK1</accession>
<evidence type="ECO:0000313" key="1">
    <source>
        <dbReference type="EMBL" id="MBZ9613783.1"/>
    </source>
</evidence>
<name>A0ABS7XGK1_9GAMM</name>
<gene>
    <name evidence="1" type="ORF">I4W93_019495</name>
</gene>
<reference evidence="1 2" key="2">
    <citation type="submission" date="2021-08" db="EMBL/GenBank/DDBJ databases">
        <title>Rheinheimera aquimaris sp. nov., isolated from seawater of the East Sea in Korea.</title>
        <authorList>
            <person name="Kim K.H."/>
            <person name="Wenting R."/>
            <person name="Kim K.R."/>
            <person name="Jeon C.O."/>
        </authorList>
    </citation>
    <scope>NUCLEOTIDE SEQUENCE [LARGE SCALE GENOMIC DNA]</scope>
    <source>
        <strain evidence="1 2">MA-13</strain>
    </source>
</reference>